<sequence>MRQVDMRKECPSTPQYTYWGLLSFSCGSAEQIHVAHLLYPASGVCTLWHAPTAWIDVEAKAAVR</sequence>
<protein>
    <submittedName>
        <fullName evidence="1">Uncharacterized protein</fullName>
    </submittedName>
</protein>
<dbReference type="Proteomes" id="UP000485058">
    <property type="component" value="Unassembled WGS sequence"/>
</dbReference>
<gene>
    <name evidence="1" type="ORF">HaLaN_03548</name>
</gene>
<reference evidence="1 2" key="1">
    <citation type="submission" date="2020-02" db="EMBL/GenBank/DDBJ databases">
        <title>Draft genome sequence of Haematococcus lacustris strain NIES-144.</title>
        <authorList>
            <person name="Morimoto D."/>
            <person name="Nakagawa S."/>
            <person name="Yoshida T."/>
            <person name="Sawayama S."/>
        </authorList>
    </citation>
    <scope>NUCLEOTIDE SEQUENCE [LARGE SCALE GENOMIC DNA]</scope>
    <source>
        <strain evidence="1 2">NIES-144</strain>
    </source>
</reference>
<dbReference type="EMBL" id="BLLF01000169">
    <property type="protein sequence ID" value="GFH08567.1"/>
    <property type="molecule type" value="Genomic_DNA"/>
</dbReference>
<comment type="caution">
    <text evidence="1">The sequence shown here is derived from an EMBL/GenBank/DDBJ whole genome shotgun (WGS) entry which is preliminary data.</text>
</comment>
<accession>A0A699YER8</accession>
<evidence type="ECO:0000313" key="1">
    <source>
        <dbReference type="EMBL" id="GFH08567.1"/>
    </source>
</evidence>
<organism evidence="1 2">
    <name type="scientific">Haematococcus lacustris</name>
    <name type="common">Green alga</name>
    <name type="synonym">Haematococcus pluvialis</name>
    <dbReference type="NCBI Taxonomy" id="44745"/>
    <lineage>
        <taxon>Eukaryota</taxon>
        <taxon>Viridiplantae</taxon>
        <taxon>Chlorophyta</taxon>
        <taxon>core chlorophytes</taxon>
        <taxon>Chlorophyceae</taxon>
        <taxon>CS clade</taxon>
        <taxon>Chlamydomonadales</taxon>
        <taxon>Haematococcaceae</taxon>
        <taxon>Haematococcus</taxon>
    </lineage>
</organism>
<dbReference type="AlphaFoldDB" id="A0A699YER8"/>
<dbReference type="PROSITE" id="PS51257">
    <property type="entry name" value="PROKAR_LIPOPROTEIN"/>
    <property type="match status" value="1"/>
</dbReference>
<keyword evidence="2" id="KW-1185">Reference proteome</keyword>
<evidence type="ECO:0000313" key="2">
    <source>
        <dbReference type="Proteomes" id="UP000485058"/>
    </source>
</evidence>
<name>A0A699YER8_HAELA</name>
<proteinExistence type="predicted"/>